<accession>A0A151N5V8</accession>
<evidence type="ECO:0000313" key="3">
    <source>
        <dbReference type="Proteomes" id="UP000050525"/>
    </source>
</evidence>
<reference evidence="2 3" key="1">
    <citation type="journal article" date="2012" name="Genome Biol.">
        <title>Sequencing three crocodilian genomes to illuminate the evolution of archosaurs and amniotes.</title>
        <authorList>
            <person name="St John J.A."/>
            <person name="Braun E.L."/>
            <person name="Isberg S.R."/>
            <person name="Miles L.G."/>
            <person name="Chong A.Y."/>
            <person name="Gongora J."/>
            <person name="Dalzell P."/>
            <person name="Moran C."/>
            <person name="Bed'hom B."/>
            <person name="Abzhanov A."/>
            <person name="Burgess S.C."/>
            <person name="Cooksey A.M."/>
            <person name="Castoe T.A."/>
            <person name="Crawford N.G."/>
            <person name="Densmore L.D."/>
            <person name="Drew J.C."/>
            <person name="Edwards S.V."/>
            <person name="Faircloth B.C."/>
            <person name="Fujita M.K."/>
            <person name="Greenwold M.J."/>
            <person name="Hoffmann F.G."/>
            <person name="Howard J.M."/>
            <person name="Iguchi T."/>
            <person name="Janes D.E."/>
            <person name="Khan S.Y."/>
            <person name="Kohno S."/>
            <person name="de Koning A.J."/>
            <person name="Lance S.L."/>
            <person name="McCarthy F.M."/>
            <person name="McCormack J.E."/>
            <person name="Merchant M.E."/>
            <person name="Peterson D.G."/>
            <person name="Pollock D.D."/>
            <person name="Pourmand N."/>
            <person name="Raney B.J."/>
            <person name="Roessler K.A."/>
            <person name="Sanford J.R."/>
            <person name="Sawyer R.H."/>
            <person name="Schmidt C.J."/>
            <person name="Triplett E.W."/>
            <person name="Tuberville T.D."/>
            <person name="Venegas-Anaya M."/>
            <person name="Howard J.T."/>
            <person name="Jarvis E.D."/>
            <person name="Guillette L.J.Jr."/>
            <person name="Glenn T.C."/>
            <person name="Green R.E."/>
            <person name="Ray D.A."/>
        </authorList>
    </citation>
    <scope>NUCLEOTIDE SEQUENCE [LARGE SCALE GENOMIC DNA]</scope>
    <source>
        <strain evidence="2">KSC_2009_1</strain>
    </source>
</reference>
<keyword evidence="3" id="KW-1185">Reference proteome</keyword>
<organism evidence="2 3">
    <name type="scientific">Alligator mississippiensis</name>
    <name type="common">American alligator</name>
    <dbReference type="NCBI Taxonomy" id="8496"/>
    <lineage>
        <taxon>Eukaryota</taxon>
        <taxon>Metazoa</taxon>
        <taxon>Chordata</taxon>
        <taxon>Craniata</taxon>
        <taxon>Vertebrata</taxon>
        <taxon>Euteleostomi</taxon>
        <taxon>Archelosauria</taxon>
        <taxon>Archosauria</taxon>
        <taxon>Crocodylia</taxon>
        <taxon>Alligatoridae</taxon>
        <taxon>Alligatorinae</taxon>
        <taxon>Alligator</taxon>
    </lineage>
</organism>
<evidence type="ECO:0000256" key="1">
    <source>
        <dbReference type="SAM" id="MobiDB-lite"/>
    </source>
</evidence>
<proteinExistence type="predicted"/>
<protein>
    <submittedName>
        <fullName evidence="2">Uncharacterized protein</fullName>
    </submittedName>
</protein>
<dbReference type="EMBL" id="AKHW03004004">
    <property type="protein sequence ID" value="KYO32182.1"/>
    <property type="molecule type" value="Genomic_DNA"/>
</dbReference>
<comment type="caution">
    <text evidence="2">The sequence shown here is derived from an EMBL/GenBank/DDBJ whole genome shotgun (WGS) entry which is preliminary data.</text>
</comment>
<feature type="region of interest" description="Disordered" evidence="1">
    <location>
        <begin position="1"/>
        <end position="32"/>
    </location>
</feature>
<gene>
    <name evidence="2" type="ORF">Y1Q_0007170</name>
</gene>
<name>A0A151N5V8_ALLMI</name>
<dbReference type="Proteomes" id="UP000050525">
    <property type="component" value="Unassembled WGS sequence"/>
</dbReference>
<dbReference type="AlphaFoldDB" id="A0A151N5V8"/>
<evidence type="ECO:0000313" key="2">
    <source>
        <dbReference type="EMBL" id="KYO32182.1"/>
    </source>
</evidence>
<sequence>MMPPRTKLLGTPIWSETGSTDKHREESEAGLTPAETAAAVHAWQPRRLREKKASCQHALTIKETAFH</sequence>